<protein>
    <recommendedName>
        <fullName evidence="3">Lipoprotein</fullName>
    </recommendedName>
</protein>
<evidence type="ECO:0000313" key="1">
    <source>
        <dbReference type="EMBL" id="SPY44362.1"/>
    </source>
</evidence>
<dbReference type="AlphaFoldDB" id="A0A2T3QJH6"/>
<accession>A0A2T3QJH6</accession>
<organism evidence="1 2">
    <name type="scientific">Photobacterium damselae</name>
    <dbReference type="NCBI Taxonomy" id="38293"/>
    <lineage>
        <taxon>Bacteria</taxon>
        <taxon>Pseudomonadati</taxon>
        <taxon>Pseudomonadota</taxon>
        <taxon>Gammaproteobacteria</taxon>
        <taxon>Vibrionales</taxon>
        <taxon>Vibrionaceae</taxon>
        <taxon>Photobacterium</taxon>
    </lineage>
</organism>
<evidence type="ECO:0000313" key="2">
    <source>
        <dbReference type="Proteomes" id="UP000251647"/>
    </source>
</evidence>
<gene>
    <name evidence="1" type="ORF">NCTC11647_03301</name>
</gene>
<proteinExistence type="predicted"/>
<dbReference type="Proteomes" id="UP000251647">
    <property type="component" value="Unassembled WGS sequence"/>
</dbReference>
<dbReference type="EMBL" id="UATL01000005">
    <property type="protein sequence ID" value="SPY44362.1"/>
    <property type="molecule type" value="Genomic_DNA"/>
</dbReference>
<evidence type="ECO:0008006" key="3">
    <source>
        <dbReference type="Google" id="ProtNLM"/>
    </source>
</evidence>
<name>A0A2T3QJH6_PHODM</name>
<sequence length="621" mass="68604">MIFNKKLISLAIISSLSLAGCGGGGNDEKQETPTDAGGAIITVRYIDSAVTGLNYQCDQTEDGKTNNNGEFTTVNNAQCNFFINDLNIGSAIIKKSQINQNGIVIIDPISMTKQQNVRYENIAVLLQSLDNDGNSENGINLENANIKAPLSTKDHNLLTMSASELQKQLQTLVKNPKTIVTEQQALAHLHQSLTTSGALAGYHSPQVQEIVTDINKLSTSTPEEMQQINFVDKVQQYQDILDSGASDNADIEVLKAVLTIAKIVNEPEVKERISFNYENTNLANETEDLLPQVLDSLLKANGPLLVPNELEKGSTDSEAKILYSLAQNLMTASNTLGQSFTNINRVASYDTEGKIQLNYQRAQSLRVIALSIANSLSTAAAYDLGSDKYFIPQRERVTIPLTIAQDYFTVVGEKKTTVNSEFATAEEDPVSLIADQSFMTLRNSGPEYLRTALSALKQAASIAATQINLDDKEFSNLTGADKQNLKAMIDSLNHHLQSSDGQKNPFTYTVLDQNGKVDGELTINLQEFYQNPITRNDITITENKYNCTIDKNLSKYMNQPMCYEKGDTNFWYGYEDLSSNKMLFVSGQPAKHLFSSDYTNTNIILSCREKDSNNNWVFCEK</sequence>
<dbReference type="RefSeq" id="WP_005303976.1">
    <property type="nucleotide sequence ID" value="NZ_PYOG01000011.1"/>
</dbReference>
<reference evidence="1 2" key="1">
    <citation type="submission" date="2018-06" db="EMBL/GenBank/DDBJ databases">
        <authorList>
            <consortium name="Pathogen Informatics"/>
            <person name="Doyle S."/>
        </authorList>
    </citation>
    <scope>NUCLEOTIDE SEQUENCE [LARGE SCALE GENOMIC DNA]</scope>
    <source>
        <strain evidence="1 2">NCTC11647</strain>
    </source>
</reference>
<dbReference type="PROSITE" id="PS51257">
    <property type="entry name" value="PROKAR_LIPOPROTEIN"/>
    <property type="match status" value="1"/>
</dbReference>
<dbReference type="OrthoDB" id="9775851at2"/>